<evidence type="ECO:0000313" key="11">
    <source>
        <dbReference type="Proteomes" id="UP000820669"/>
    </source>
</evidence>
<dbReference type="PANTHER" id="PTHR44936:SF9">
    <property type="entry name" value="SENSOR PROTEIN CREC"/>
    <property type="match status" value="1"/>
</dbReference>
<feature type="domain" description="Histidine kinase" evidence="9">
    <location>
        <begin position="228"/>
        <end position="435"/>
    </location>
</feature>
<feature type="transmembrane region" description="Helical" evidence="8">
    <location>
        <begin position="59"/>
        <end position="77"/>
    </location>
</feature>
<evidence type="ECO:0000256" key="4">
    <source>
        <dbReference type="ARBA" id="ARBA00022679"/>
    </source>
</evidence>
<evidence type="ECO:0000256" key="7">
    <source>
        <dbReference type="SAM" id="MobiDB-lite"/>
    </source>
</evidence>
<dbReference type="Pfam" id="PF02518">
    <property type="entry name" value="HATPase_c"/>
    <property type="match status" value="1"/>
</dbReference>
<dbReference type="SMART" id="SM00387">
    <property type="entry name" value="HATPase_c"/>
    <property type="match status" value="1"/>
</dbReference>
<comment type="catalytic activity">
    <reaction evidence="1">
        <text>ATP + protein L-histidine = ADP + protein N-phospho-L-histidine.</text>
        <dbReference type="EC" id="2.7.13.3"/>
    </reaction>
</comment>
<evidence type="ECO:0000256" key="8">
    <source>
        <dbReference type="SAM" id="Phobius"/>
    </source>
</evidence>
<dbReference type="InterPro" id="IPR003594">
    <property type="entry name" value="HATPase_dom"/>
</dbReference>
<keyword evidence="6" id="KW-0902">Two-component regulatory system</keyword>
<dbReference type="PROSITE" id="PS50109">
    <property type="entry name" value="HIS_KIN"/>
    <property type="match status" value="1"/>
</dbReference>
<dbReference type="InterPro" id="IPR004358">
    <property type="entry name" value="Sig_transdc_His_kin-like_C"/>
</dbReference>
<proteinExistence type="predicted"/>
<evidence type="ECO:0000256" key="3">
    <source>
        <dbReference type="ARBA" id="ARBA00022553"/>
    </source>
</evidence>
<dbReference type="InterPro" id="IPR005467">
    <property type="entry name" value="His_kinase_dom"/>
</dbReference>
<dbReference type="EC" id="2.7.13.3" evidence="2"/>
<dbReference type="PRINTS" id="PR00344">
    <property type="entry name" value="BCTRLSENSOR"/>
</dbReference>
<dbReference type="PANTHER" id="PTHR44936">
    <property type="entry name" value="SENSOR PROTEIN CREC"/>
    <property type="match status" value="1"/>
</dbReference>
<dbReference type="InterPro" id="IPR036890">
    <property type="entry name" value="HATPase_C_sf"/>
</dbReference>
<keyword evidence="3" id="KW-0597">Phosphoprotein</keyword>
<dbReference type="InterPro" id="IPR050980">
    <property type="entry name" value="2C_sensor_his_kinase"/>
</dbReference>
<dbReference type="RefSeq" id="WP_211177777.1">
    <property type="nucleotide sequence ID" value="NZ_JAAXLA010000059.1"/>
</dbReference>
<accession>A0ABX1SHK5</accession>
<dbReference type="Proteomes" id="UP000820669">
    <property type="component" value="Unassembled WGS sequence"/>
</dbReference>
<gene>
    <name evidence="10" type="ORF">HF526_25100</name>
</gene>
<evidence type="ECO:0000256" key="1">
    <source>
        <dbReference type="ARBA" id="ARBA00000085"/>
    </source>
</evidence>
<evidence type="ECO:0000256" key="6">
    <source>
        <dbReference type="ARBA" id="ARBA00023012"/>
    </source>
</evidence>
<feature type="transmembrane region" description="Helical" evidence="8">
    <location>
        <begin position="160"/>
        <end position="180"/>
    </location>
</feature>
<feature type="transmembrane region" description="Helical" evidence="8">
    <location>
        <begin position="133"/>
        <end position="154"/>
    </location>
</feature>
<keyword evidence="8" id="KW-0472">Membrane</keyword>
<sequence length="436" mass="47261">MSDRRSGEHRRRAPRPDDGDAAWPRRDDFTALSIRVGVVLSLPALILTTDAGDQADPRVLVPVVAVTLLYGFAMLSARLAGLSDPPAWLVTAADTLLSLIVCAVTGGAYSLFIAVLPLVVIAASLREEPRRSVGFALGLGIAFTVIGLLATPLTAPPERFFVGLWWTFYLLATAGLVGVFTRRLHQGYEAAAESRAEAIAERAALVEERDLRARLLESQQARLDGLRVILHEFRTPVVSMSALVRDAASGERPVQPAAFALLSAHARHLEDMLDGLADVALAEGSPIGRVRDRQIRLAELVESVFDGAGLGPERRLCTVRPPDATAICEPQRLRRILVNLTENAGRVSGAAPVELWLVRDKDNLVAEIRDRGPGLPPDQLGLVTRKYTSFGERRGTSGLGLWIVEQLTSAMDGRLTLEQRRGGGLVARLVLPMRWA</sequence>
<keyword evidence="4" id="KW-0808">Transferase</keyword>
<evidence type="ECO:0000256" key="2">
    <source>
        <dbReference type="ARBA" id="ARBA00012438"/>
    </source>
</evidence>
<dbReference type="SUPFAM" id="SSF55874">
    <property type="entry name" value="ATPase domain of HSP90 chaperone/DNA topoisomerase II/histidine kinase"/>
    <property type="match status" value="1"/>
</dbReference>
<dbReference type="GO" id="GO:0016301">
    <property type="term" value="F:kinase activity"/>
    <property type="evidence" value="ECO:0007669"/>
    <property type="project" value="UniProtKB-KW"/>
</dbReference>
<protein>
    <recommendedName>
        <fullName evidence="2">histidine kinase</fullName>
        <ecNumber evidence="2">2.7.13.3</ecNumber>
    </recommendedName>
</protein>
<keyword evidence="8" id="KW-0812">Transmembrane</keyword>
<evidence type="ECO:0000313" key="10">
    <source>
        <dbReference type="EMBL" id="NMI00561.1"/>
    </source>
</evidence>
<name>A0ABX1SHK5_9PSEU</name>
<feature type="transmembrane region" description="Helical" evidence="8">
    <location>
        <begin position="97"/>
        <end position="121"/>
    </location>
</feature>
<dbReference type="EMBL" id="JAAXLA010000059">
    <property type="protein sequence ID" value="NMI00561.1"/>
    <property type="molecule type" value="Genomic_DNA"/>
</dbReference>
<keyword evidence="11" id="KW-1185">Reference proteome</keyword>
<evidence type="ECO:0000256" key="5">
    <source>
        <dbReference type="ARBA" id="ARBA00022777"/>
    </source>
</evidence>
<comment type="caution">
    <text evidence="10">The sequence shown here is derived from an EMBL/GenBank/DDBJ whole genome shotgun (WGS) entry which is preliminary data.</text>
</comment>
<evidence type="ECO:0000259" key="9">
    <source>
        <dbReference type="PROSITE" id="PS50109"/>
    </source>
</evidence>
<reference evidence="10 11" key="1">
    <citation type="submission" date="2020-04" db="EMBL/GenBank/DDBJ databases">
        <authorList>
            <person name="Klaysubun C."/>
            <person name="Duangmal K."/>
            <person name="Lipun K."/>
        </authorList>
    </citation>
    <scope>NUCLEOTIDE SEQUENCE [LARGE SCALE GENOMIC DNA]</scope>
    <source>
        <strain evidence="10 11">K10HN5</strain>
    </source>
</reference>
<keyword evidence="5 10" id="KW-0418">Kinase</keyword>
<organism evidence="10 11">
    <name type="scientific">Pseudonocardia acidicola</name>
    <dbReference type="NCBI Taxonomy" id="2724939"/>
    <lineage>
        <taxon>Bacteria</taxon>
        <taxon>Bacillati</taxon>
        <taxon>Actinomycetota</taxon>
        <taxon>Actinomycetes</taxon>
        <taxon>Pseudonocardiales</taxon>
        <taxon>Pseudonocardiaceae</taxon>
        <taxon>Pseudonocardia</taxon>
    </lineage>
</organism>
<feature type="region of interest" description="Disordered" evidence="7">
    <location>
        <begin position="1"/>
        <end position="22"/>
    </location>
</feature>
<keyword evidence="8" id="KW-1133">Transmembrane helix</keyword>
<dbReference type="Gene3D" id="3.30.565.10">
    <property type="entry name" value="Histidine kinase-like ATPase, C-terminal domain"/>
    <property type="match status" value="1"/>
</dbReference>